<dbReference type="SUPFAM" id="SSF53474">
    <property type="entry name" value="alpha/beta-Hydrolases"/>
    <property type="match status" value="1"/>
</dbReference>
<protein>
    <recommendedName>
        <fullName evidence="3">Phospholipase/carboxylesterase/thioesterase domain-containing protein</fullName>
    </recommendedName>
</protein>
<keyword evidence="5" id="KW-1185">Reference proteome</keyword>
<dbReference type="InterPro" id="IPR003140">
    <property type="entry name" value="PLipase/COase/thioEstase"/>
</dbReference>
<accession>A0ABN9Y901</accession>
<organism evidence="4 5">
    <name type="scientific">Prorocentrum cordatum</name>
    <dbReference type="NCBI Taxonomy" id="2364126"/>
    <lineage>
        <taxon>Eukaryota</taxon>
        <taxon>Sar</taxon>
        <taxon>Alveolata</taxon>
        <taxon>Dinophyceae</taxon>
        <taxon>Prorocentrales</taxon>
        <taxon>Prorocentraceae</taxon>
        <taxon>Prorocentrum</taxon>
    </lineage>
</organism>
<dbReference type="Gene3D" id="3.40.50.1820">
    <property type="entry name" value="alpha/beta hydrolase"/>
    <property type="match status" value="1"/>
</dbReference>
<proteinExistence type="inferred from homology"/>
<comment type="similarity">
    <text evidence="1">Belongs to the AB hydrolase superfamily. AB hydrolase 2 family.</text>
</comment>
<dbReference type="InterPro" id="IPR050565">
    <property type="entry name" value="LYPA1-2/EST-like"/>
</dbReference>
<keyword evidence="2" id="KW-0378">Hydrolase</keyword>
<sequence length="270" mass="27862">MAAELQVGADVKVPGRGPGKLAADQGVVPVAEIEPLPPIGADTLVVGTSAATAVVIWMHGLGDSPEGWAHVARRVQRQLGHTRWLLPCAPKNPVSCNRGMVMTSWMDLLAIPISPTTPDNGLHLPESVAIVHQLVDSQLARGVPASRIVLGGFSQGGALSLVAALKYPQRLAGACVLSGWCHPSAGVPALLEASPSRPSRFLVCHGDADAVVRPGCGGAVREALAAAGSPVAFRSYPGMGHSSCEAELQDLECFLREVLPEEPGCPAPAA</sequence>
<gene>
    <name evidence="4" type="ORF">PCOR1329_LOCUS83582</name>
</gene>
<feature type="domain" description="Phospholipase/carboxylesterase/thioesterase" evidence="3">
    <location>
        <begin position="47"/>
        <end position="257"/>
    </location>
</feature>
<evidence type="ECO:0000313" key="5">
    <source>
        <dbReference type="Proteomes" id="UP001189429"/>
    </source>
</evidence>
<name>A0ABN9Y901_9DINO</name>
<evidence type="ECO:0000256" key="1">
    <source>
        <dbReference type="ARBA" id="ARBA00006499"/>
    </source>
</evidence>
<reference evidence="4" key="1">
    <citation type="submission" date="2023-10" db="EMBL/GenBank/DDBJ databases">
        <authorList>
            <person name="Chen Y."/>
            <person name="Shah S."/>
            <person name="Dougan E. K."/>
            <person name="Thang M."/>
            <person name="Chan C."/>
        </authorList>
    </citation>
    <scope>NUCLEOTIDE SEQUENCE [LARGE SCALE GENOMIC DNA]</scope>
</reference>
<dbReference type="PANTHER" id="PTHR10655">
    <property type="entry name" value="LYSOPHOSPHOLIPASE-RELATED"/>
    <property type="match status" value="1"/>
</dbReference>
<dbReference type="PANTHER" id="PTHR10655:SF17">
    <property type="entry name" value="LYSOPHOSPHOLIPASE-LIKE PROTEIN 1"/>
    <property type="match status" value="1"/>
</dbReference>
<dbReference type="InterPro" id="IPR029058">
    <property type="entry name" value="AB_hydrolase_fold"/>
</dbReference>
<evidence type="ECO:0000313" key="4">
    <source>
        <dbReference type="EMBL" id="CAK0909073.1"/>
    </source>
</evidence>
<dbReference type="Pfam" id="PF02230">
    <property type="entry name" value="Abhydrolase_2"/>
    <property type="match status" value="1"/>
</dbReference>
<evidence type="ECO:0000259" key="3">
    <source>
        <dbReference type="Pfam" id="PF02230"/>
    </source>
</evidence>
<dbReference type="EMBL" id="CAUYUJ010022126">
    <property type="protein sequence ID" value="CAK0909073.1"/>
    <property type="molecule type" value="Genomic_DNA"/>
</dbReference>
<evidence type="ECO:0000256" key="2">
    <source>
        <dbReference type="ARBA" id="ARBA00022801"/>
    </source>
</evidence>
<comment type="caution">
    <text evidence="4">The sequence shown here is derived from an EMBL/GenBank/DDBJ whole genome shotgun (WGS) entry which is preliminary data.</text>
</comment>
<dbReference type="Proteomes" id="UP001189429">
    <property type="component" value="Unassembled WGS sequence"/>
</dbReference>